<keyword evidence="3" id="KW-1185">Reference proteome</keyword>
<accession>A0A7W9TUA6</accession>
<sequence length="112" mass="12084">MTITTAYRVLTPHGGFEAQWDEDDEIPVAYVGDADAIAFFKSVLDLNPISARGGALVQFAALQPDDMAFCQRPELGITVIEPIDDLLDDDAASGDDSNVIINGRKSKRASRS</sequence>
<evidence type="ECO:0000256" key="1">
    <source>
        <dbReference type="SAM" id="MobiDB-lite"/>
    </source>
</evidence>
<dbReference type="AlphaFoldDB" id="A0A7W9TUA6"/>
<gene>
    <name evidence="2" type="ORF">F4827_000339</name>
</gene>
<evidence type="ECO:0000313" key="2">
    <source>
        <dbReference type="EMBL" id="MBB6100535.1"/>
    </source>
</evidence>
<reference evidence="2 3" key="1">
    <citation type="submission" date="2020-08" db="EMBL/GenBank/DDBJ databases">
        <title>Above-ground endophytic microbial communities from plants in different locations in the United States.</title>
        <authorList>
            <person name="Frank C."/>
        </authorList>
    </citation>
    <scope>NUCLEOTIDE SEQUENCE [LARGE SCALE GENOMIC DNA]</scope>
    <source>
        <strain evidence="2 3">WP4_2_2</strain>
    </source>
</reference>
<evidence type="ECO:0000313" key="3">
    <source>
        <dbReference type="Proteomes" id="UP000571554"/>
    </source>
</evidence>
<dbReference type="RefSeq" id="WP_183720426.1">
    <property type="nucleotide sequence ID" value="NZ_JACHBW010000001.1"/>
</dbReference>
<dbReference type="Proteomes" id="UP000571554">
    <property type="component" value="Unassembled WGS sequence"/>
</dbReference>
<proteinExistence type="predicted"/>
<organism evidence="2 3">
    <name type="scientific">Paraburkholderia bannensis</name>
    <dbReference type="NCBI Taxonomy" id="765414"/>
    <lineage>
        <taxon>Bacteria</taxon>
        <taxon>Pseudomonadati</taxon>
        <taxon>Pseudomonadota</taxon>
        <taxon>Betaproteobacteria</taxon>
        <taxon>Burkholderiales</taxon>
        <taxon>Burkholderiaceae</taxon>
        <taxon>Paraburkholderia</taxon>
    </lineage>
</organism>
<dbReference type="EMBL" id="JACHBW010000001">
    <property type="protein sequence ID" value="MBB6100535.1"/>
    <property type="molecule type" value="Genomic_DNA"/>
</dbReference>
<protein>
    <submittedName>
        <fullName evidence="2">Uncharacterized protein</fullName>
    </submittedName>
</protein>
<name>A0A7W9TUA6_9BURK</name>
<comment type="caution">
    <text evidence="2">The sequence shown here is derived from an EMBL/GenBank/DDBJ whole genome shotgun (WGS) entry which is preliminary data.</text>
</comment>
<feature type="region of interest" description="Disordered" evidence="1">
    <location>
        <begin position="90"/>
        <end position="112"/>
    </location>
</feature>